<evidence type="ECO:0000313" key="1">
    <source>
        <dbReference type="EMBL" id="KTB31886.1"/>
    </source>
</evidence>
<gene>
    <name evidence="1" type="ORF">WG66_15539</name>
</gene>
<reference evidence="1 2" key="1">
    <citation type="submission" date="2015-12" db="EMBL/GenBank/DDBJ databases">
        <title>Draft genome sequence of Moniliophthora roreri, the causal agent of frosty pod rot of cacao.</title>
        <authorList>
            <person name="Aime M.C."/>
            <person name="Diaz-Valderrama J.R."/>
            <person name="Kijpornyongpan T."/>
            <person name="Phillips-Mora W."/>
        </authorList>
    </citation>
    <scope>NUCLEOTIDE SEQUENCE [LARGE SCALE GENOMIC DNA]</scope>
    <source>
        <strain evidence="1 2">MCA 2952</strain>
    </source>
</reference>
<accession>A0A0W0F6D4</accession>
<organism evidence="1 2">
    <name type="scientific">Moniliophthora roreri</name>
    <name type="common">Frosty pod rot fungus</name>
    <name type="synonym">Monilia roreri</name>
    <dbReference type="NCBI Taxonomy" id="221103"/>
    <lineage>
        <taxon>Eukaryota</taxon>
        <taxon>Fungi</taxon>
        <taxon>Dikarya</taxon>
        <taxon>Basidiomycota</taxon>
        <taxon>Agaricomycotina</taxon>
        <taxon>Agaricomycetes</taxon>
        <taxon>Agaricomycetidae</taxon>
        <taxon>Agaricales</taxon>
        <taxon>Marasmiineae</taxon>
        <taxon>Marasmiaceae</taxon>
        <taxon>Moniliophthora</taxon>
    </lineage>
</organism>
<comment type="caution">
    <text evidence="1">The sequence shown here is derived from an EMBL/GenBank/DDBJ whole genome shotgun (WGS) entry which is preliminary data.</text>
</comment>
<dbReference type="EMBL" id="LATX01002285">
    <property type="protein sequence ID" value="KTB31886.1"/>
    <property type="molecule type" value="Genomic_DNA"/>
</dbReference>
<protein>
    <submittedName>
        <fullName evidence="1">Uncharacterized protein</fullName>
    </submittedName>
</protein>
<sequence>MLYLHFLTPS</sequence>
<proteinExistence type="predicted"/>
<evidence type="ECO:0000313" key="2">
    <source>
        <dbReference type="Proteomes" id="UP000054988"/>
    </source>
</evidence>
<dbReference type="Proteomes" id="UP000054988">
    <property type="component" value="Unassembled WGS sequence"/>
</dbReference>
<name>A0A0W0F6D4_MONRR</name>